<feature type="transmembrane region" description="Helical" evidence="2">
    <location>
        <begin position="62"/>
        <end position="82"/>
    </location>
</feature>
<gene>
    <name evidence="3" type="ORF">GA0074692_0742</name>
</gene>
<feature type="transmembrane region" description="Helical" evidence="2">
    <location>
        <begin position="28"/>
        <end position="50"/>
    </location>
</feature>
<evidence type="ECO:0000256" key="2">
    <source>
        <dbReference type="SAM" id="Phobius"/>
    </source>
</evidence>
<feature type="region of interest" description="Disordered" evidence="1">
    <location>
        <begin position="93"/>
        <end position="125"/>
    </location>
</feature>
<reference evidence="4" key="1">
    <citation type="submission" date="2016-06" db="EMBL/GenBank/DDBJ databases">
        <authorList>
            <person name="Varghese N."/>
            <person name="Submissions Spin"/>
        </authorList>
    </citation>
    <scope>NUCLEOTIDE SEQUENCE [LARGE SCALE GENOMIC DNA]</scope>
    <source>
        <strain evidence="4">DSM 43817</strain>
    </source>
</reference>
<protein>
    <submittedName>
        <fullName evidence="3">Uncharacterized protein</fullName>
    </submittedName>
</protein>
<evidence type="ECO:0000313" key="4">
    <source>
        <dbReference type="Proteomes" id="UP000198959"/>
    </source>
</evidence>
<evidence type="ECO:0000313" key="3">
    <source>
        <dbReference type="EMBL" id="SCL19934.1"/>
    </source>
</evidence>
<dbReference type="AlphaFoldDB" id="A0A1C6RS78"/>
<sequence>MTVGRETLCAGLLGVAHGRLHDGVMDRFWRGGLAAVSAIVAISGVALVLLGEGLDRAEKWVSIAGVLLSVVFGGAGAVFGFLHWRRSEIAKEVPTSAAGEGADTSAVASSAGPVPSPDLRHAQGVQVGDGNIQENRFF</sequence>
<dbReference type="EMBL" id="FMHW01000002">
    <property type="protein sequence ID" value="SCL19934.1"/>
    <property type="molecule type" value="Genomic_DNA"/>
</dbReference>
<dbReference type="Proteomes" id="UP000198959">
    <property type="component" value="Unassembled WGS sequence"/>
</dbReference>
<evidence type="ECO:0000256" key="1">
    <source>
        <dbReference type="SAM" id="MobiDB-lite"/>
    </source>
</evidence>
<keyword evidence="2" id="KW-1133">Transmembrane helix</keyword>
<organism evidence="3 4">
    <name type="scientific">Micromonospora pallida</name>
    <dbReference type="NCBI Taxonomy" id="145854"/>
    <lineage>
        <taxon>Bacteria</taxon>
        <taxon>Bacillati</taxon>
        <taxon>Actinomycetota</taxon>
        <taxon>Actinomycetes</taxon>
        <taxon>Micromonosporales</taxon>
        <taxon>Micromonosporaceae</taxon>
        <taxon>Micromonospora</taxon>
    </lineage>
</organism>
<keyword evidence="4" id="KW-1185">Reference proteome</keyword>
<keyword evidence="2" id="KW-0472">Membrane</keyword>
<proteinExistence type="predicted"/>
<accession>A0A1C6RS78</accession>
<name>A0A1C6RS78_9ACTN</name>
<keyword evidence="2" id="KW-0812">Transmembrane</keyword>